<dbReference type="NCBIfam" id="TIGR02227">
    <property type="entry name" value="sigpep_I_bact"/>
    <property type="match status" value="1"/>
</dbReference>
<evidence type="ECO:0000259" key="8">
    <source>
        <dbReference type="Pfam" id="PF10502"/>
    </source>
</evidence>
<dbReference type="PANTHER" id="PTHR43390">
    <property type="entry name" value="SIGNAL PEPTIDASE I"/>
    <property type="match status" value="1"/>
</dbReference>
<comment type="catalytic activity">
    <reaction evidence="1 7">
        <text>Cleavage of hydrophobic, N-terminal signal or leader sequences from secreted and periplasmic proteins.</text>
        <dbReference type="EC" id="3.4.21.89"/>
    </reaction>
</comment>
<evidence type="ECO:0000256" key="3">
    <source>
        <dbReference type="ARBA" id="ARBA00013208"/>
    </source>
</evidence>
<gene>
    <name evidence="9" type="ORF">SAMN02745157_1782</name>
</gene>
<keyword evidence="5 7" id="KW-0378">Hydrolase</keyword>
<evidence type="ECO:0000256" key="7">
    <source>
        <dbReference type="RuleBase" id="RU362042"/>
    </source>
</evidence>
<dbReference type="Proteomes" id="UP000184485">
    <property type="component" value="Unassembled WGS sequence"/>
</dbReference>
<comment type="similarity">
    <text evidence="2 7">Belongs to the peptidase S26 family.</text>
</comment>
<dbReference type="GO" id="GO:0004252">
    <property type="term" value="F:serine-type endopeptidase activity"/>
    <property type="evidence" value="ECO:0007669"/>
    <property type="project" value="InterPro"/>
</dbReference>
<feature type="active site" evidence="6">
    <location>
        <position position="149"/>
    </location>
</feature>
<name>A0A1M4ZD07_9HYPH</name>
<protein>
    <recommendedName>
        <fullName evidence="4 7">Signal peptidase I</fullName>
        <ecNumber evidence="3 7">3.4.21.89</ecNumber>
    </recommendedName>
</protein>
<comment type="subcellular location">
    <subcellularLocation>
        <location evidence="7">Membrane</location>
        <topology evidence="7">Single-pass type II membrane protein</topology>
    </subcellularLocation>
</comment>
<accession>A0A1M4ZD07</accession>
<feature type="domain" description="Peptidase S26" evidence="8">
    <location>
        <begin position="61"/>
        <end position="267"/>
    </location>
</feature>
<dbReference type="PRINTS" id="PR00727">
    <property type="entry name" value="LEADERPTASE"/>
</dbReference>
<sequence>MLITARALRPGFVVARFHGFPYITRNTNRPETGPMSEIEKTVPAKPAGKKAAGKEGVGGTVRVFVEALIIALVVRTLLFQPFEIPSGSLIPTLEIGDYLFVSKFSYGYSRYSFPFGIAPFSGRILGSLPTQGDIAVFKGPKDNSTDFIKRVIGLPGDTVQVIEGRLYINDKIVERQPIEPYRTRDFFGNPIDAPQYIETLPNGVQHRVIEIEGDRGGFDNTPKYEVPPGHVFMMGDNRDNSADSRDMNSMGYVPVENLEGKAQVIFFSIDDRSSFWKVWDWPWAIRWNRLFTGIH</sequence>
<dbReference type="Pfam" id="PF10502">
    <property type="entry name" value="Peptidase_S26"/>
    <property type="match status" value="1"/>
</dbReference>
<keyword evidence="10" id="KW-1185">Reference proteome</keyword>
<dbReference type="GO" id="GO:0009003">
    <property type="term" value="F:signal peptidase activity"/>
    <property type="evidence" value="ECO:0007669"/>
    <property type="project" value="UniProtKB-EC"/>
</dbReference>
<evidence type="ECO:0000256" key="4">
    <source>
        <dbReference type="ARBA" id="ARBA00019232"/>
    </source>
</evidence>
<evidence type="ECO:0000256" key="5">
    <source>
        <dbReference type="ARBA" id="ARBA00022801"/>
    </source>
</evidence>
<organism evidence="9 10">
    <name type="scientific">Kaistia soli DSM 19436</name>
    <dbReference type="NCBI Taxonomy" id="1122133"/>
    <lineage>
        <taxon>Bacteria</taxon>
        <taxon>Pseudomonadati</taxon>
        <taxon>Pseudomonadota</taxon>
        <taxon>Alphaproteobacteria</taxon>
        <taxon>Hyphomicrobiales</taxon>
        <taxon>Kaistiaceae</taxon>
        <taxon>Kaistia</taxon>
    </lineage>
</organism>
<evidence type="ECO:0000313" key="9">
    <source>
        <dbReference type="EMBL" id="SHF15920.1"/>
    </source>
</evidence>
<feature type="active site" evidence="6">
    <location>
        <position position="88"/>
    </location>
</feature>
<dbReference type="PROSITE" id="PS00761">
    <property type="entry name" value="SPASE_I_3"/>
    <property type="match status" value="1"/>
</dbReference>
<dbReference type="InterPro" id="IPR000223">
    <property type="entry name" value="Pept_S26A_signal_pept_1"/>
</dbReference>
<keyword evidence="7" id="KW-0645">Protease</keyword>
<dbReference type="PROSITE" id="PS00760">
    <property type="entry name" value="SPASE_I_2"/>
    <property type="match status" value="1"/>
</dbReference>
<dbReference type="GO" id="GO:0016020">
    <property type="term" value="C:membrane"/>
    <property type="evidence" value="ECO:0007669"/>
    <property type="project" value="UniProtKB-SubCell"/>
</dbReference>
<dbReference type="Gene3D" id="2.10.109.10">
    <property type="entry name" value="Umud Fragment, subunit A"/>
    <property type="match status" value="1"/>
</dbReference>
<dbReference type="InterPro" id="IPR019533">
    <property type="entry name" value="Peptidase_S26"/>
</dbReference>
<dbReference type="InterPro" id="IPR036286">
    <property type="entry name" value="LexA/Signal_pep-like_sf"/>
</dbReference>
<proteinExistence type="inferred from homology"/>
<dbReference type="InterPro" id="IPR019757">
    <property type="entry name" value="Pept_S26A_signal_pept_1_Lys-AS"/>
</dbReference>
<dbReference type="InterPro" id="IPR019758">
    <property type="entry name" value="Pept_S26A_signal_pept_1_CS"/>
</dbReference>
<dbReference type="GO" id="GO:0006465">
    <property type="term" value="P:signal peptide processing"/>
    <property type="evidence" value="ECO:0007669"/>
    <property type="project" value="InterPro"/>
</dbReference>
<evidence type="ECO:0000256" key="6">
    <source>
        <dbReference type="PIRSR" id="PIRSR600223-1"/>
    </source>
</evidence>
<dbReference type="PANTHER" id="PTHR43390:SF1">
    <property type="entry name" value="CHLOROPLAST PROCESSING PEPTIDASE"/>
    <property type="match status" value="1"/>
</dbReference>
<dbReference type="AlphaFoldDB" id="A0A1M4ZD07"/>
<dbReference type="CDD" id="cd06530">
    <property type="entry name" value="S26_SPase_I"/>
    <property type="match status" value="1"/>
</dbReference>
<reference evidence="9 10" key="1">
    <citation type="submission" date="2016-11" db="EMBL/GenBank/DDBJ databases">
        <authorList>
            <person name="Jaros S."/>
            <person name="Januszkiewicz K."/>
            <person name="Wedrychowicz H."/>
        </authorList>
    </citation>
    <scope>NUCLEOTIDE SEQUENCE [LARGE SCALE GENOMIC DNA]</scope>
    <source>
        <strain evidence="9 10">DSM 19436</strain>
    </source>
</reference>
<dbReference type="SUPFAM" id="SSF51306">
    <property type="entry name" value="LexA/Signal peptidase"/>
    <property type="match status" value="1"/>
</dbReference>
<evidence type="ECO:0000313" key="10">
    <source>
        <dbReference type="Proteomes" id="UP000184485"/>
    </source>
</evidence>
<dbReference type="STRING" id="1122133.SAMN02745157_1782"/>
<dbReference type="EC" id="3.4.21.89" evidence="3 7"/>
<dbReference type="EMBL" id="FQUP01000001">
    <property type="protein sequence ID" value="SHF15920.1"/>
    <property type="molecule type" value="Genomic_DNA"/>
</dbReference>
<evidence type="ECO:0000256" key="1">
    <source>
        <dbReference type="ARBA" id="ARBA00000677"/>
    </source>
</evidence>
<evidence type="ECO:0000256" key="2">
    <source>
        <dbReference type="ARBA" id="ARBA00009370"/>
    </source>
</evidence>